<keyword evidence="7" id="KW-0961">Cell wall biogenesis/degradation</keyword>
<dbReference type="PANTHER" id="PTHR31737:SF2">
    <property type="entry name" value="PROTEIN TOS1"/>
    <property type="match status" value="1"/>
</dbReference>
<comment type="catalytic activity">
    <reaction evidence="1">
        <text>Hydrolysis of (1-&gt;3)-beta-D-glucosidic linkages in (1-&gt;3)-beta-D-glucans.</text>
        <dbReference type="EC" id="3.2.1.39"/>
    </reaction>
</comment>
<evidence type="ECO:0000256" key="6">
    <source>
        <dbReference type="ARBA" id="ARBA00023295"/>
    </source>
</evidence>
<feature type="compositionally biased region" description="Low complexity" evidence="8">
    <location>
        <begin position="185"/>
        <end position="198"/>
    </location>
</feature>
<dbReference type="GO" id="GO:0009277">
    <property type="term" value="C:fungal-type cell wall"/>
    <property type="evidence" value="ECO:0007669"/>
    <property type="project" value="TreeGrafter"/>
</dbReference>
<gene>
    <name evidence="12" type="ORF">BT67DRAFT_457402</name>
</gene>
<comment type="similarity">
    <text evidence="2">Belongs to the PGA52 family.</text>
</comment>
<feature type="compositionally biased region" description="Basic residues" evidence="8">
    <location>
        <begin position="124"/>
        <end position="138"/>
    </location>
</feature>
<evidence type="ECO:0000256" key="1">
    <source>
        <dbReference type="ARBA" id="ARBA00000382"/>
    </source>
</evidence>
<dbReference type="EMBL" id="MU853418">
    <property type="protein sequence ID" value="KAK4132276.1"/>
    <property type="molecule type" value="Genomic_DNA"/>
</dbReference>
<evidence type="ECO:0000259" key="11">
    <source>
        <dbReference type="Pfam" id="PF10290"/>
    </source>
</evidence>
<evidence type="ECO:0000256" key="2">
    <source>
        <dbReference type="ARBA" id="ARBA00006055"/>
    </source>
</evidence>
<proteinExistence type="inferred from homology"/>
<feature type="compositionally biased region" description="Low complexity" evidence="8">
    <location>
        <begin position="211"/>
        <end position="234"/>
    </location>
</feature>
<feature type="domain" description="Cell wall protein YJL171C/Tos1 C-terminal" evidence="10">
    <location>
        <begin position="248"/>
        <end position="338"/>
    </location>
</feature>
<dbReference type="Proteomes" id="UP001304895">
    <property type="component" value="Unassembled WGS sequence"/>
</dbReference>
<dbReference type="InterPro" id="IPR018805">
    <property type="entry name" value="YJL171C/Tos1_C"/>
</dbReference>
<feature type="compositionally biased region" description="Low complexity" evidence="8">
    <location>
        <begin position="158"/>
        <end position="171"/>
    </location>
</feature>
<keyword evidence="4 9" id="KW-0732">Signal</keyword>
<accession>A0AAN6ZBX3</accession>
<dbReference type="InterPro" id="IPR018807">
    <property type="entry name" value="YJL171C/Tos1_N"/>
</dbReference>
<evidence type="ECO:0000256" key="3">
    <source>
        <dbReference type="ARBA" id="ARBA00012780"/>
    </source>
</evidence>
<reference evidence="12" key="2">
    <citation type="submission" date="2023-05" db="EMBL/GenBank/DDBJ databases">
        <authorList>
            <consortium name="Lawrence Berkeley National Laboratory"/>
            <person name="Steindorff A."/>
            <person name="Hensen N."/>
            <person name="Bonometti L."/>
            <person name="Westerberg I."/>
            <person name="Brannstrom I.O."/>
            <person name="Guillou S."/>
            <person name="Cros-Aarteil S."/>
            <person name="Calhoun S."/>
            <person name="Haridas S."/>
            <person name="Kuo A."/>
            <person name="Mondo S."/>
            <person name="Pangilinan J."/>
            <person name="Riley R."/>
            <person name="Labutti K."/>
            <person name="Andreopoulos B."/>
            <person name="Lipzen A."/>
            <person name="Chen C."/>
            <person name="Yanf M."/>
            <person name="Daum C."/>
            <person name="Ng V."/>
            <person name="Clum A."/>
            <person name="Ohm R."/>
            <person name="Martin F."/>
            <person name="Silar P."/>
            <person name="Natvig D."/>
            <person name="Lalanne C."/>
            <person name="Gautier V."/>
            <person name="Ament-Velasquez S.L."/>
            <person name="Kruys A."/>
            <person name="Hutchinson M.I."/>
            <person name="Powell A.J."/>
            <person name="Barry K."/>
            <person name="Miller A.N."/>
            <person name="Grigoriev I.V."/>
            <person name="Debuchy R."/>
            <person name="Gladieux P."/>
            <person name="Thoren M.H."/>
            <person name="Johannesson H."/>
        </authorList>
    </citation>
    <scope>NUCLEOTIDE SEQUENCE</scope>
    <source>
        <strain evidence="12">CBS 123565</strain>
    </source>
</reference>
<sequence>MKTDMIAMLAMANTVAGFVVPSGTPSDQLCKGTSFNEQGNRYCAEVGQIAYLNVGGAGQYQEVVDMDQDTGDCKFAPRQFSGPLAPFNEPVAVYMPAAQDGGNRSQGTGESLTINSTGQSATPRSRRSHQHLQHKRPARGLGKKEETTGVAAVETRTDTATQTVTQTGLATNATSTSSGRGVWVATPSTPSTTAPASSDRPMGCKPFEPLSASTSTSTSTGPSMVPSSSVTPAAGPAASAAAANEQGFVRTGYYNAEQQTLENMTFLGNYGGQGSGKWTPKFGNTLSYLNANGTGGAAAPAILADTTLRSLHEATLMTDQPCDGTCGYVQNGSVAYRGREWVSALHNT</sequence>
<evidence type="ECO:0000256" key="5">
    <source>
        <dbReference type="ARBA" id="ARBA00022801"/>
    </source>
</evidence>
<evidence type="ECO:0000256" key="4">
    <source>
        <dbReference type="ARBA" id="ARBA00022729"/>
    </source>
</evidence>
<organism evidence="12 13">
    <name type="scientific">Trichocladium antarcticum</name>
    <dbReference type="NCBI Taxonomy" id="1450529"/>
    <lineage>
        <taxon>Eukaryota</taxon>
        <taxon>Fungi</taxon>
        <taxon>Dikarya</taxon>
        <taxon>Ascomycota</taxon>
        <taxon>Pezizomycotina</taxon>
        <taxon>Sordariomycetes</taxon>
        <taxon>Sordariomycetidae</taxon>
        <taxon>Sordariales</taxon>
        <taxon>Chaetomiaceae</taxon>
        <taxon>Trichocladium</taxon>
    </lineage>
</organism>
<name>A0AAN6ZBX3_9PEZI</name>
<comment type="caution">
    <text evidence="12">The sequence shown here is derived from an EMBL/GenBank/DDBJ whole genome shotgun (WGS) entry which is preliminary data.</text>
</comment>
<feature type="compositionally biased region" description="Polar residues" evidence="8">
    <location>
        <begin position="102"/>
        <end position="123"/>
    </location>
</feature>
<evidence type="ECO:0000313" key="12">
    <source>
        <dbReference type="EMBL" id="KAK4132276.1"/>
    </source>
</evidence>
<dbReference type="Pfam" id="PF10290">
    <property type="entry name" value="YJL171C_Tos1_N"/>
    <property type="match status" value="1"/>
</dbReference>
<evidence type="ECO:0000256" key="7">
    <source>
        <dbReference type="ARBA" id="ARBA00023316"/>
    </source>
</evidence>
<dbReference type="PANTHER" id="PTHR31737">
    <property type="entry name" value="PROTEIN TOS1"/>
    <property type="match status" value="1"/>
</dbReference>
<feature type="signal peptide" evidence="9">
    <location>
        <begin position="1"/>
        <end position="17"/>
    </location>
</feature>
<feature type="chain" id="PRO_5043040359" description="glucan endo-1,3-beta-D-glucosidase" evidence="9">
    <location>
        <begin position="18"/>
        <end position="348"/>
    </location>
</feature>
<dbReference type="EC" id="3.2.1.39" evidence="3"/>
<keyword evidence="13" id="KW-1185">Reference proteome</keyword>
<reference evidence="12" key="1">
    <citation type="journal article" date="2023" name="Mol. Phylogenet. Evol.">
        <title>Genome-scale phylogeny and comparative genomics of the fungal order Sordariales.</title>
        <authorList>
            <person name="Hensen N."/>
            <person name="Bonometti L."/>
            <person name="Westerberg I."/>
            <person name="Brannstrom I.O."/>
            <person name="Guillou S."/>
            <person name="Cros-Aarteil S."/>
            <person name="Calhoun S."/>
            <person name="Haridas S."/>
            <person name="Kuo A."/>
            <person name="Mondo S."/>
            <person name="Pangilinan J."/>
            <person name="Riley R."/>
            <person name="LaButti K."/>
            <person name="Andreopoulos B."/>
            <person name="Lipzen A."/>
            <person name="Chen C."/>
            <person name="Yan M."/>
            <person name="Daum C."/>
            <person name="Ng V."/>
            <person name="Clum A."/>
            <person name="Steindorff A."/>
            <person name="Ohm R.A."/>
            <person name="Martin F."/>
            <person name="Silar P."/>
            <person name="Natvig D.O."/>
            <person name="Lalanne C."/>
            <person name="Gautier V."/>
            <person name="Ament-Velasquez S.L."/>
            <person name="Kruys A."/>
            <person name="Hutchinson M.I."/>
            <person name="Powell A.J."/>
            <person name="Barry K."/>
            <person name="Miller A.N."/>
            <person name="Grigoriev I.V."/>
            <person name="Debuchy R."/>
            <person name="Gladieux P."/>
            <person name="Hiltunen Thoren M."/>
            <person name="Johannesson H."/>
        </authorList>
    </citation>
    <scope>NUCLEOTIDE SEQUENCE</scope>
    <source>
        <strain evidence="12">CBS 123565</strain>
    </source>
</reference>
<evidence type="ECO:0000256" key="9">
    <source>
        <dbReference type="SAM" id="SignalP"/>
    </source>
</evidence>
<keyword evidence="6" id="KW-0326">Glycosidase</keyword>
<evidence type="ECO:0000256" key="8">
    <source>
        <dbReference type="SAM" id="MobiDB-lite"/>
    </source>
</evidence>
<dbReference type="GO" id="GO:0071555">
    <property type="term" value="P:cell wall organization"/>
    <property type="evidence" value="ECO:0007669"/>
    <property type="project" value="UniProtKB-KW"/>
</dbReference>
<evidence type="ECO:0000313" key="13">
    <source>
        <dbReference type="Proteomes" id="UP001304895"/>
    </source>
</evidence>
<keyword evidence="5" id="KW-0378">Hydrolase</keyword>
<protein>
    <recommendedName>
        <fullName evidence="3">glucan endo-1,3-beta-D-glucosidase</fullName>
        <ecNumber evidence="3">3.2.1.39</ecNumber>
    </recommendedName>
</protein>
<dbReference type="GO" id="GO:0042973">
    <property type="term" value="F:glucan endo-1,3-beta-D-glucosidase activity"/>
    <property type="evidence" value="ECO:0007669"/>
    <property type="project" value="UniProtKB-EC"/>
</dbReference>
<dbReference type="Pfam" id="PF10287">
    <property type="entry name" value="YJL171C_Tos1_C"/>
    <property type="match status" value="1"/>
</dbReference>
<evidence type="ECO:0000259" key="10">
    <source>
        <dbReference type="Pfam" id="PF10287"/>
    </source>
</evidence>
<dbReference type="AlphaFoldDB" id="A0AAN6ZBX3"/>
<feature type="region of interest" description="Disordered" evidence="8">
    <location>
        <begin position="97"/>
        <end position="234"/>
    </location>
</feature>
<feature type="domain" description="Cell wall protein YJL171C/Tos1 N-terminal" evidence="11">
    <location>
        <begin position="48"/>
        <end position="94"/>
    </location>
</feature>